<accession>A0A832M2T9</accession>
<dbReference type="AlphaFoldDB" id="A0A832M2T9"/>
<evidence type="ECO:0000313" key="1">
    <source>
        <dbReference type="EMBL" id="HGW93679.1"/>
    </source>
</evidence>
<proteinExistence type="predicted"/>
<gene>
    <name evidence="1" type="ORF">ENR47_05270</name>
</gene>
<name>A0A832M2T9_9CYAN</name>
<protein>
    <submittedName>
        <fullName evidence="1">Uncharacterized protein</fullName>
    </submittedName>
</protein>
<organism evidence="1">
    <name type="scientific">Oscillatoriales cyanobacterium SpSt-402</name>
    <dbReference type="NCBI Taxonomy" id="2282168"/>
    <lineage>
        <taxon>Bacteria</taxon>
        <taxon>Bacillati</taxon>
        <taxon>Cyanobacteriota</taxon>
        <taxon>Cyanophyceae</taxon>
        <taxon>Oscillatoriophycideae</taxon>
        <taxon>Oscillatoriales</taxon>
    </lineage>
</organism>
<comment type="caution">
    <text evidence="1">The sequence shown here is derived from an EMBL/GenBank/DDBJ whole genome shotgun (WGS) entry which is preliminary data.</text>
</comment>
<sequence>MPWAFWVNLPVNRRSEQLQGLEKIVASLQTREPSVKDWRNYVDRLSYQTSPFAMNEQKAWMMAQDLLLGIGRVGQVEMAVSQQPDAWHFSLLTSIHEQLLIVSGQVCISINGSGRACTLIL</sequence>
<dbReference type="EMBL" id="DSRD01000344">
    <property type="protein sequence ID" value="HGW93679.1"/>
    <property type="molecule type" value="Genomic_DNA"/>
</dbReference>
<reference evidence="1" key="1">
    <citation type="journal article" date="2020" name="mSystems">
        <title>Genome- and Community-Level Interaction Insights into Carbon Utilization and Element Cycling Functions of Hydrothermarchaeota in Hydrothermal Sediment.</title>
        <authorList>
            <person name="Zhou Z."/>
            <person name="Liu Y."/>
            <person name="Xu W."/>
            <person name="Pan J."/>
            <person name="Luo Z.H."/>
            <person name="Li M."/>
        </authorList>
    </citation>
    <scope>NUCLEOTIDE SEQUENCE [LARGE SCALE GENOMIC DNA]</scope>
    <source>
        <strain evidence="1">SpSt-402</strain>
    </source>
</reference>